<gene>
    <name evidence="4" type="ORF">HZF06_08045</name>
</gene>
<dbReference type="Gene3D" id="3.40.50.850">
    <property type="entry name" value="Isochorismatase-like"/>
    <property type="match status" value="1"/>
</dbReference>
<name>A0A7D7AG77_9CLOT</name>
<feature type="domain" description="Isochorismatase-like" evidence="3">
    <location>
        <begin position="4"/>
        <end position="175"/>
    </location>
</feature>
<dbReference type="GO" id="GO:0016787">
    <property type="term" value="F:hydrolase activity"/>
    <property type="evidence" value="ECO:0007669"/>
    <property type="project" value="UniProtKB-KW"/>
</dbReference>
<dbReference type="SUPFAM" id="SSF52499">
    <property type="entry name" value="Isochorismatase-like hydrolases"/>
    <property type="match status" value="1"/>
</dbReference>
<dbReference type="RefSeq" id="WP_181603095.1">
    <property type="nucleotide sequence ID" value="NZ_CP059378.1"/>
</dbReference>
<dbReference type="Pfam" id="PF00857">
    <property type="entry name" value="Isochorismatase"/>
    <property type="match status" value="1"/>
</dbReference>
<accession>A0A7D7AG77</accession>
<dbReference type="InterPro" id="IPR050272">
    <property type="entry name" value="Isochorismatase-like_hydrls"/>
</dbReference>
<evidence type="ECO:0000256" key="2">
    <source>
        <dbReference type="ARBA" id="ARBA00022801"/>
    </source>
</evidence>
<dbReference type="InterPro" id="IPR000868">
    <property type="entry name" value="Isochorismatase-like_dom"/>
</dbReference>
<sequence>MRPALVIIDMQQWFFRSEERRAKLPELISSINELIEMAKEKEIPIYQVVTIHKSDRSTWNIVMKKHNIEVLLEGSKEAELLPDIKFDSSQEIIIKTRQSTFIRTNFEEKLKEQSVDTLILCGVFTHGCVGRTAVDAYERDFNVILSKDASFSHVKNQEEVMFEVIEQEQEQLIATNKEIKKLIASINQ</sequence>
<dbReference type="PANTHER" id="PTHR43540:SF6">
    <property type="entry name" value="ISOCHORISMATASE-LIKE DOMAIN-CONTAINING PROTEIN"/>
    <property type="match status" value="1"/>
</dbReference>
<evidence type="ECO:0000313" key="4">
    <source>
        <dbReference type="EMBL" id="QLY81524.1"/>
    </source>
</evidence>
<dbReference type="AlphaFoldDB" id="A0A7D7AG77"/>
<proteinExistence type="inferred from homology"/>
<comment type="similarity">
    <text evidence="1">Belongs to the isochorismatase family.</text>
</comment>
<dbReference type="EMBL" id="CP059378">
    <property type="protein sequence ID" value="QLY81524.1"/>
    <property type="molecule type" value="Genomic_DNA"/>
</dbReference>
<dbReference type="KEGG" id="cint:HZF06_08045"/>
<reference evidence="4 5" key="1">
    <citation type="submission" date="2020-07" db="EMBL/GenBank/DDBJ databases">
        <title>Electron transfer.</title>
        <authorList>
            <person name="Huang L."/>
            <person name="Liu X."/>
            <person name="Zhou S."/>
        </authorList>
    </citation>
    <scope>NUCLEOTIDE SEQUENCE [LARGE SCALE GENOMIC DNA]</scope>
    <source>
        <strain evidence="4 5">Lx1</strain>
    </source>
</reference>
<dbReference type="CDD" id="cd00431">
    <property type="entry name" value="cysteine_hydrolases"/>
    <property type="match status" value="1"/>
</dbReference>
<dbReference type="Proteomes" id="UP000512286">
    <property type="component" value="Chromosome"/>
</dbReference>
<organism evidence="4 5">
    <name type="scientific">Clostridium intestinale</name>
    <dbReference type="NCBI Taxonomy" id="36845"/>
    <lineage>
        <taxon>Bacteria</taxon>
        <taxon>Bacillati</taxon>
        <taxon>Bacillota</taxon>
        <taxon>Clostridia</taxon>
        <taxon>Eubacteriales</taxon>
        <taxon>Clostridiaceae</taxon>
        <taxon>Clostridium</taxon>
    </lineage>
</organism>
<protein>
    <submittedName>
        <fullName evidence="4">Cysteine hydrolase</fullName>
    </submittedName>
</protein>
<dbReference type="InterPro" id="IPR036380">
    <property type="entry name" value="Isochorismatase-like_sf"/>
</dbReference>
<evidence type="ECO:0000313" key="5">
    <source>
        <dbReference type="Proteomes" id="UP000512286"/>
    </source>
</evidence>
<keyword evidence="2 4" id="KW-0378">Hydrolase</keyword>
<dbReference type="PANTHER" id="PTHR43540">
    <property type="entry name" value="PEROXYUREIDOACRYLATE/UREIDOACRYLATE AMIDOHYDROLASE-RELATED"/>
    <property type="match status" value="1"/>
</dbReference>
<evidence type="ECO:0000259" key="3">
    <source>
        <dbReference type="Pfam" id="PF00857"/>
    </source>
</evidence>
<evidence type="ECO:0000256" key="1">
    <source>
        <dbReference type="ARBA" id="ARBA00006336"/>
    </source>
</evidence>